<evidence type="ECO:0000313" key="4">
    <source>
        <dbReference type="Proteomes" id="UP001582793"/>
    </source>
</evidence>
<proteinExistence type="predicted"/>
<dbReference type="Pfam" id="PF01935">
    <property type="entry name" value="DUF87"/>
    <property type="match status" value="1"/>
</dbReference>
<feature type="domain" description="Helicase HerA central" evidence="2">
    <location>
        <begin position="406"/>
        <end position="500"/>
    </location>
</feature>
<dbReference type="InterPro" id="IPR027417">
    <property type="entry name" value="P-loop_NTPase"/>
</dbReference>
<dbReference type="EMBL" id="JBCGDC010000058">
    <property type="protein sequence ID" value="MFB6395405.1"/>
    <property type="molecule type" value="Genomic_DNA"/>
</dbReference>
<organism evidence="3 4">
    <name type="scientific">Polymorphospora lycopeni</name>
    <dbReference type="NCBI Taxonomy" id="3140240"/>
    <lineage>
        <taxon>Bacteria</taxon>
        <taxon>Bacillati</taxon>
        <taxon>Actinomycetota</taxon>
        <taxon>Actinomycetes</taxon>
        <taxon>Micromonosporales</taxon>
        <taxon>Micromonosporaceae</taxon>
        <taxon>Polymorphospora</taxon>
    </lineage>
</organism>
<evidence type="ECO:0000313" key="3">
    <source>
        <dbReference type="EMBL" id="MFB6395405.1"/>
    </source>
</evidence>
<accession>A0ABV5CTS3</accession>
<name>A0ABV5CTS3_9ACTN</name>
<dbReference type="RefSeq" id="WP_375735217.1">
    <property type="nucleotide sequence ID" value="NZ_JBCGDC010000058.1"/>
</dbReference>
<dbReference type="InterPro" id="IPR051162">
    <property type="entry name" value="T4SS_component"/>
</dbReference>
<reference evidence="3 4" key="1">
    <citation type="submission" date="2024-04" db="EMBL/GenBank/DDBJ databases">
        <title>Polymorphospora sp. isolated from Baiyangdian Lake in Xiong'an New Area.</title>
        <authorList>
            <person name="Zhang X."/>
            <person name="Liu J."/>
        </authorList>
    </citation>
    <scope>NUCLEOTIDE SEQUENCE [LARGE SCALE GENOMIC DNA]</scope>
    <source>
        <strain evidence="3 4">2-325</strain>
    </source>
</reference>
<evidence type="ECO:0000259" key="2">
    <source>
        <dbReference type="Pfam" id="PF01935"/>
    </source>
</evidence>
<feature type="region of interest" description="Disordered" evidence="1">
    <location>
        <begin position="18"/>
        <end position="38"/>
    </location>
</feature>
<feature type="region of interest" description="Disordered" evidence="1">
    <location>
        <begin position="79"/>
        <end position="102"/>
    </location>
</feature>
<dbReference type="PANTHER" id="PTHR30121:SF6">
    <property type="entry name" value="SLR6007 PROTEIN"/>
    <property type="match status" value="1"/>
</dbReference>
<dbReference type="Gene3D" id="3.40.50.300">
    <property type="entry name" value="P-loop containing nucleotide triphosphate hydrolases"/>
    <property type="match status" value="2"/>
</dbReference>
<comment type="caution">
    <text evidence="3">The sequence shown here is derived from an EMBL/GenBank/DDBJ whole genome shotgun (WGS) entry which is preliminary data.</text>
</comment>
<evidence type="ECO:0000256" key="1">
    <source>
        <dbReference type="SAM" id="MobiDB-lite"/>
    </source>
</evidence>
<dbReference type="Proteomes" id="UP001582793">
    <property type="component" value="Unassembled WGS sequence"/>
</dbReference>
<dbReference type="SUPFAM" id="SSF52540">
    <property type="entry name" value="P-loop containing nucleoside triphosphate hydrolases"/>
    <property type="match status" value="1"/>
</dbReference>
<feature type="compositionally biased region" description="Basic and acidic residues" evidence="1">
    <location>
        <begin position="27"/>
        <end position="37"/>
    </location>
</feature>
<feature type="compositionally biased region" description="Pro residues" evidence="1">
    <location>
        <begin position="84"/>
        <end position="96"/>
    </location>
</feature>
<keyword evidence="4" id="KW-1185">Reference proteome</keyword>
<protein>
    <submittedName>
        <fullName evidence="3">DUF87 domain-containing protein</fullName>
    </submittedName>
</protein>
<dbReference type="PANTHER" id="PTHR30121">
    <property type="entry name" value="UNCHARACTERIZED PROTEIN YJGR-RELATED"/>
    <property type="match status" value="1"/>
</dbReference>
<sequence>MSAPVVAPADLCRVVEVFAPAPPPPGDPDRAGNDPDRPRRHAAVVSAYHLGVHAPAPPLVFGWCRTAQGGPVTVLTTASTAPTAPVPRPRDAPPAPRGAAAGRAVPLSFPPGSRGEPCPAADVAGLLGALPAWAELRGVVDGLLVDQPTPEPAARRPDLADGLLGAWHRAPRGPAAGRAVPLSFPPGSRGEPCPAADVAGLLGALPAWAELRGVVDGLLVDQPTPEPAARRPDLADGLLGAWHRPFAWLLVAVPVPPADIRREADRVAAAERDARARASSPEHAVRAVRLEHRHRELRAAEATGLWRVRLFAGGPDPAAATAVAGLLCAGADLTGLPYAFVPDPAPVDPAGPLDPAADGPGGEPLLAGSLLVAALARPPAVEVPGLRVVPRPTFDVTPEAADPGGIDIGEILDRDGAPAGRLRLPGASLNRHTFVCGATGAGKSQTIRHLLDGATAAGLPWLVVEPAKAEYRSMAARLGPGRVVAVRPGDPDAPPVGLNPLEPAAGFPLQTHLDLVRALFLAAFEADEPFPQVLAAALHRCYTEQGWDLPLGAARTAGRRPRHPTLTDLQRTAEQVVAEIGYGPEISDNVRGFVRVRLASLRLGTTGRFFEGGHPLDLDRLLASRVVFEIEDVGDDRDKAFLMGALLIRLVEHLRVAQRRDPAPARAGLRHLSVFEEAHRLLRRSERPGPAAHAVELFASLLAEIRAYGEGLVIAEQIPAKIAPDVIKNTAVKVIHRLPARDDRDAVGATVNLTEAQSAYLVTLRPGTGAVFTDGMDHPLLVTVPDGTDREAAAVRTAPVDTLIGRRSVTCGTDCRARPCDLRQMRHAEHLLEDRPLLVVWAELGVLGHLTGWGSPLPDGDLMAEVEALPARLRHCALSHAVDRAVAARAPVLGCTPDDLAAHVLATLPGLPGRTVRCADEEPGWLAAPYRWALVLDELTEAVRADPAAPVHPRTAGWNTTYQARIPYAASADQLAVVRGWFAADQRDGARRRTTVFGNDDPPALVAAIGARHTDPDWNERVDAALQRFPRCTWPAGYLGAAA</sequence>
<gene>
    <name evidence="3" type="ORF">AAFH96_20155</name>
</gene>
<dbReference type="InterPro" id="IPR002789">
    <property type="entry name" value="HerA_central"/>
</dbReference>